<keyword evidence="8 13" id="KW-1133">Transmembrane helix</keyword>
<comment type="similarity">
    <text evidence="2 12">Belongs to the ATPase protein 8 family.</text>
</comment>
<keyword evidence="5 12" id="KW-0138">CF(0)</keyword>
<dbReference type="GO" id="GO:0015078">
    <property type="term" value="F:proton transmembrane transporter activity"/>
    <property type="evidence" value="ECO:0007669"/>
    <property type="project" value="InterPro"/>
</dbReference>
<dbReference type="AlphaFoldDB" id="A0A5H2E196"/>
<dbReference type="InterPro" id="IPR001421">
    <property type="entry name" value="ATP8_metazoa"/>
</dbReference>
<comment type="subunit">
    <text evidence="3">F-type ATPases have 2 components, CF(1) - the catalytic core - and CF(0) - the membrane proton channel.</text>
</comment>
<gene>
    <name evidence="14" type="primary">ATP8</name>
</gene>
<geneLocation type="mitochondrion" evidence="14"/>
<comment type="subcellular location">
    <subcellularLocation>
        <location evidence="1 12">Mitochondrion membrane</location>
        <topology evidence="1 12">Single-pass membrane protein</topology>
    </subcellularLocation>
</comment>
<name>A0A5H2E196_9SCAR</name>
<keyword evidence="7 12" id="KW-0375">Hydrogen ion transport</keyword>
<dbReference type="EMBL" id="MF037205">
    <property type="protein sequence ID" value="ASF90503.1"/>
    <property type="molecule type" value="Genomic_DNA"/>
</dbReference>
<proteinExistence type="inferred from homology"/>
<sequence>MPQMAPLNWTSMLIIFTILFLIMNSMNFFSKNKTPLLSKITKLSISKSWKW</sequence>
<evidence type="ECO:0000256" key="1">
    <source>
        <dbReference type="ARBA" id="ARBA00004304"/>
    </source>
</evidence>
<protein>
    <recommendedName>
        <fullName evidence="12">ATP synthase complex subunit 8</fullName>
    </recommendedName>
</protein>
<accession>A0A5H2E196</accession>
<keyword evidence="10 12" id="KW-0496">Mitochondrion</keyword>
<dbReference type="GO" id="GO:0015986">
    <property type="term" value="P:proton motive force-driven ATP synthesis"/>
    <property type="evidence" value="ECO:0007669"/>
    <property type="project" value="InterPro"/>
</dbReference>
<dbReference type="GO" id="GO:0045259">
    <property type="term" value="C:proton-transporting ATP synthase complex"/>
    <property type="evidence" value="ECO:0007669"/>
    <property type="project" value="UniProtKB-KW"/>
</dbReference>
<evidence type="ECO:0000256" key="9">
    <source>
        <dbReference type="ARBA" id="ARBA00023065"/>
    </source>
</evidence>
<dbReference type="GeneID" id="42266235"/>
<evidence type="ECO:0000256" key="6">
    <source>
        <dbReference type="ARBA" id="ARBA00022692"/>
    </source>
</evidence>
<evidence type="ECO:0000256" key="8">
    <source>
        <dbReference type="ARBA" id="ARBA00022989"/>
    </source>
</evidence>
<keyword evidence="6 12" id="KW-0812">Transmembrane</keyword>
<dbReference type="CTD" id="4509"/>
<evidence type="ECO:0000256" key="5">
    <source>
        <dbReference type="ARBA" id="ARBA00022547"/>
    </source>
</evidence>
<reference evidence="14" key="1">
    <citation type="submission" date="2017-04" db="EMBL/GenBank/DDBJ databases">
        <authorList>
            <person name="Wu Y.Y."/>
            <person name="Cao Y.Y."/>
            <person name="Wan X."/>
        </authorList>
    </citation>
    <scope>NUCLEOTIDE SEQUENCE</scope>
</reference>
<evidence type="ECO:0000256" key="7">
    <source>
        <dbReference type="ARBA" id="ARBA00022781"/>
    </source>
</evidence>
<evidence type="ECO:0000256" key="4">
    <source>
        <dbReference type="ARBA" id="ARBA00022448"/>
    </source>
</evidence>
<keyword evidence="4 12" id="KW-0813">Transport</keyword>
<evidence type="ECO:0000256" key="12">
    <source>
        <dbReference type="RuleBase" id="RU003661"/>
    </source>
</evidence>
<keyword evidence="11 13" id="KW-0472">Membrane</keyword>
<evidence type="ECO:0000313" key="14">
    <source>
        <dbReference type="EMBL" id="ASF90503.1"/>
    </source>
</evidence>
<feature type="transmembrane region" description="Helical" evidence="13">
    <location>
        <begin position="6"/>
        <end position="29"/>
    </location>
</feature>
<organism evidence="14">
    <name type="scientific">Cyclommatus strigiceps vitalisi</name>
    <dbReference type="NCBI Taxonomy" id="618761"/>
    <lineage>
        <taxon>Eukaryota</taxon>
        <taxon>Metazoa</taxon>
        <taxon>Ecdysozoa</taxon>
        <taxon>Arthropoda</taxon>
        <taxon>Hexapoda</taxon>
        <taxon>Insecta</taxon>
        <taxon>Pterygota</taxon>
        <taxon>Neoptera</taxon>
        <taxon>Endopterygota</taxon>
        <taxon>Coleoptera</taxon>
        <taxon>Polyphaga</taxon>
        <taxon>Scarabaeiformia</taxon>
        <taxon>Lucanidae</taxon>
        <taxon>Lucaninae</taxon>
        <taxon>Cyclommatus</taxon>
    </lineage>
</organism>
<dbReference type="Pfam" id="PF00895">
    <property type="entry name" value="ATP-synt_8"/>
    <property type="match status" value="1"/>
</dbReference>
<dbReference type="RefSeq" id="YP_009706290.1">
    <property type="nucleotide sequence ID" value="NC_045068.1"/>
</dbReference>
<evidence type="ECO:0000256" key="11">
    <source>
        <dbReference type="ARBA" id="ARBA00023136"/>
    </source>
</evidence>
<evidence type="ECO:0000256" key="10">
    <source>
        <dbReference type="ARBA" id="ARBA00023128"/>
    </source>
</evidence>
<dbReference type="GO" id="GO:0031966">
    <property type="term" value="C:mitochondrial membrane"/>
    <property type="evidence" value="ECO:0007669"/>
    <property type="project" value="UniProtKB-SubCell"/>
</dbReference>
<evidence type="ECO:0000256" key="3">
    <source>
        <dbReference type="ARBA" id="ARBA00011291"/>
    </source>
</evidence>
<evidence type="ECO:0000256" key="2">
    <source>
        <dbReference type="ARBA" id="ARBA00008892"/>
    </source>
</evidence>
<keyword evidence="9 12" id="KW-0406">Ion transport</keyword>
<evidence type="ECO:0000256" key="13">
    <source>
        <dbReference type="SAM" id="Phobius"/>
    </source>
</evidence>